<name>A0A1Y1M7P5_PHOPY</name>
<dbReference type="PANTHER" id="PTHR14710:SF2">
    <property type="entry name" value="GEM-ASSOCIATED PROTEIN 6"/>
    <property type="match status" value="1"/>
</dbReference>
<dbReference type="InterPro" id="IPR009422">
    <property type="entry name" value="Gemin6"/>
</dbReference>
<dbReference type="GO" id="GO:0005634">
    <property type="term" value="C:nucleus"/>
    <property type="evidence" value="ECO:0007669"/>
    <property type="project" value="InterPro"/>
</dbReference>
<protein>
    <recommendedName>
        <fullName evidence="1">AD domain-containing protein</fullName>
    </recommendedName>
</protein>
<accession>A0A1Y1M7P5</accession>
<dbReference type="GO" id="GO:0032797">
    <property type="term" value="C:SMN complex"/>
    <property type="evidence" value="ECO:0007669"/>
    <property type="project" value="TreeGrafter"/>
</dbReference>
<dbReference type="AlphaFoldDB" id="A0A1Y1M7P5"/>
<dbReference type="GO" id="GO:0000387">
    <property type="term" value="P:spliceosomal snRNP assembly"/>
    <property type="evidence" value="ECO:0007669"/>
    <property type="project" value="TreeGrafter"/>
</dbReference>
<sequence length="150" mass="16904">MNLDPLYLKSLIGKSVHLNTIDNESHYGTVYTVDPISNAFVLVTSAVGSKHIVAIYPYNSIKDCTETTEGPSPCKLIPTNAPPYEKCDNRKVKLMDWLRKNQVDLHDDNGILKLKDYSVTIESPYGAEQCYCDNTIVLDRIRTLILKMPL</sequence>
<reference evidence="2" key="1">
    <citation type="journal article" date="2016" name="Sci. Rep.">
        <title>Molecular characterization of firefly nuptial gifts: a multi-omics approach sheds light on postcopulatory sexual selection.</title>
        <authorList>
            <person name="Al-Wathiqui N."/>
            <person name="Fallon T.R."/>
            <person name="South A."/>
            <person name="Weng J.K."/>
            <person name="Lewis S.M."/>
        </authorList>
    </citation>
    <scope>NUCLEOTIDE SEQUENCE</scope>
</reference>
<dbReference type="Gene3D" id="2.30.30.100">
    <property type="match status" value="1"/>
</dbReference>
<dbReference type="GO" id="GO:0000245">
    <property type="term" value="P:spliceosomal complex assembly"/>
    <property type="evidence" value="ECO:0007669"/>
    <property type="project" value="InterPro"/>
</dbReference>
<dbReference type="PROSITE" id="PS52001">
    <property type="entry name" value="AD"/>
    <property type="match status" value="1"/>
</dbReference>
<evidence type="ECO:0000313" key="2">
    <source>
        <dbReference type="EMBL" id="JAV81703.1"/>
    </source>
</evidence>
<dbReference type="PANTHER" id="PTHR14710">
    <property type="entry name" value="GEM-ASSOCIATED PROTEIN 6"/>
    <property type="match status" value="1"/>
</dbReference>
<dbReference type="InterPro" id="IPR046856">
    <property type="entry name" value="Gemin6_C"/>
</dbReference>
<feature type="domain" description="AD" evidence="1">
    <location>
        <begin position="57"/>
        <end position="150"/>
    </location>
</feature>
<dbReference type="Pfam" id="PF20417">
    <property type="entry name" value="Gemin6_C"/>
    <property type="match status" value="1"/>
</dbReference>
<dbReference type="InterPro" id="IPR047574">
    <property type="entry name" value="AD"/>
</dbReference>
<proteinExistence type="predicted"/>
<organism evidence="2">
    <name type="scientific">Photinus pyralis</name>
    <name type="common">Common eastern firefly</name>
    <name type="synonym">Lampyris pyralis</name>
    <dbReference type="NCBI Taxonomy" id="7054"/>
    <lineage>
        <taxon>Eukaryota</taxon>
        <taxon>Metazoa</taxon>
        <taxon>Ecdysozoa</taxon>
        <taxon>Arthropoda</taxon>
        <taxon>Hexapoda</taxon>
        <taxon>Insecta</taxon>
        <taxon>Pterygota</taxon>
        <taxon>Neoptera</taxon>
        <taxon>Endopterygota</taxon>
        <taxon>Coleoptera</taxon>
        <taxon>Polyphaga</taxon>
        <taxon>Elateriformia</taxon>
        <taxon>Elateroidea</taxon>
        <taxon>Lampyridae</taxon>
        <taxon>Lampyrinae</taxon>
        <taxon>Photinus</taxon>
    </lineage>
</organism>
<dbReference type="EMBL" id="GEZM01038230">
    <property type="protein sequence ID" value="JAV81703.1"/>
    <property type="molecule type" value="Transcribed_RNA"/>
</dbReference>
<evidence type="ECO:0000259" key="1">
    <source>
        <dbReference type="PROSITE" id="PS52001"/>
    </source>
</evidence>